<dbReference type="InterPro" id="IPR009346">
    <property type="entry name" value="GRIM-19"/>
</dbReference>
<evidence type="ECO:0000256" key="1">
    <source>
        <dbReference type="ARBA" id="ARBA00004298"/>
    </source>
</evidence>
<dbReference type="GO" id="GO:0045271">
    <property type="term" value="C:respiratory chain complex I"/>
    <property type="evidence" value="ECO:0007669"/>
    <property type="project" value="UniProtKB-UniRule"/>
</dbReference>
<evidence type="ECO:0000256" key="14">
    <source>
        <dbReference type="RuleBase" id="RU368034"/>
    </source>
</evidence>
<keyword evidence="5 14" id="KW-0679">Respiratory chain</keyword>
<keyword evidence="6" id="KW-0812">Transmembrane</keyword>
<keyword evidence="9" id="KW-1133">Transmembrane helix</keyword>
<dbReference type="GO" id="GO:0005743">
    <property type="term" value="C:mitochondrial inner membrane"/>
    <property type="evidence" value="ECO:0007669"/>
    <property type="project" value="UniProtKB-SubCell"/>
</dbReference>
<evidence type="ECO:0000313" key="15">
    <source>
        <dbReference type="EMBL" id="KAF3858388.1"/>
    </source>
</evidence>
<evidence type="ECO:0000256" key="10">
    <source>
        <dbReference type="ARBA" id="ARBA00023128"/>
    </source>
</evidence>
<dbReference type="OrthoDB" id="3308at2759"/>
<comment type="similarity">
    <text evidence="2 14">Belongs to the complex I NDUFA13 subunit family.</text>
</comment>
<gene>
    <name evidence="15" type="ORF">F7725_011589</name>
</gene>
<dbReference type="AlphaFoldDB" id="A0A7J5ZDH1"/>
<evidence type="ECO:0000256" key="2">
    <source>
        <dbReference type="ARBA" id="ARBA00007312"/>
    </source>
</evidence>
<comment type="subunit">
    <text evidence="13">Complex I is composed of 45 different subunits. Interacts with CARD15, but not with CARD4. Interacts with STAT3, but not with STAT1, STAT2 and STAT5A. Interacts with OLFM4.</text>
</comment>
<evidence type="ECO:0000256" key="6">
    <source>
        <dbReference type="ARBA" id="ARBA00022692"/>
    </source>
</evidence>
<comment type="caution">
    <text evidence="15">The sequence shown here is derived from an EMBL/GenBank/DDBJ whole genome shotgun (WGS) entry which is preliminary data.</text>
</comment>
<keyword evidence="8 14" id="KW-0249">Electron transport</keyword>
<comment type="function">
    <text evidence="12">Accessory subunit of the mitochondrial membrane respiratory chain NADH dehydrogenase (Complex I), that is believed not to be involved in catalysis. Complex I functions in the transfer of electrons from NADH to the respiratory chain. The immediate electron acceptor for the enzyme is believed to be ubiquinone. Involved in the interferon/all-trans-retinoic acid (IFN/RA) induced cell death. This apoptotic activity is inhibited by interaction with viral IRF1. Prevents the transactivation of STAT3 target genes. May play a role in CARD15-mediated innate mucosal responses and serve to regulate intestinal epithelial cell responses to microbes.</text>
</comment>
<keyword evidence="11" id="KW-0472">Membrane</keyword>
<protein>
    <recommendedName>
        <fullName evidence="3 14">NADH dehydrogenase [ubiquinone] 1 alpha subcomplex subunit 13</fullName>
    </recommendedName>
</protein>
<sequence>MGEGRRKMAGSKVKQDMPPAGGYAPLITRGICLNEDYLIEEMEARIALMPLMQAETDRRTLRMLRENLEEEAILMKDTVYHTDRWIIPLTEELFYLRPRNEHLQKRFGFK</sequence>
<dbReference type="Proteomes" id="UP000518266">
    <property type="component" value="Unassembled WGS sequence"/>
</dbReference>
<evidence type="ECO:0000256" key="11">
    <source>
        <dbReference type="ARBA" id="ARBA00023136"/>
    </source>
</evidence>
<dbReference type="Pfam" id="PF06212">
    <property type="entry name" value="GRIM-19"/>
    <property type="match status" value="1"/>
</dbReference>
<evidence type="ECO:0000256" key="4">
    <source>
        <dbReference type="ARBA" id="ARBA00022448"/>
    </source>
</evidence>
<keyword evidence="7 14" id="KW-0999">Mitochondrion inner membrane</keyword>
<evidence type="ECO:0000256" key="13">
    <source>
        <dbReference type="ARBA" id="ARBA00046797"/>
    </source>
</evidence>
<accession>A0A7J5ZDH1</accession>
<evidence type="ECO:0000256" key="12">
    <source>
        <dbReference type="ARBA" id="ARBA00045908"/>
    </source>
</evidence>
<comment type="function">
    <text evidence="14">Complex I functions in the transfer of electrons from NADH to the respiratory chain. Accessory subunit of the mitochondrial membrane respiratory chain NADH dehydrogenase (Complex I), that is believed not to be involved in catalysis.</text>
</comment>
<keyword evidence="10 14" id="KW-0496">Mitochondrion</keyword>
<evidence type="ECO:0000256" key="3">
    <source>
        <dbReference type="ARBA" id="ARBA00018192"/>
    </source>
</evidence>
<dbReference type="PANTHER" id="PTHR12966:SF0">
    <property type="entry name" value="NADH DEHYDROGENASE [UBIQUINONE] 1 ALPHA SUBCOMPLEX SUBUNIT 13"/>
    <property type="match status" value="1"/>
</dbReference>
<keyword evidence="4 14" id="KW-0813">Transport</keyword>
<dbReference type="EMBL" id="JAAKFY010000004">
    <property type="protein sequence ID" value="KAF3858388.1"/>
    <property type="molecule type" value="Genomic_DNA"/>
</dbReference>
<evidence type="ECO:0000256" key="5">
    <source>
        <dbReference type="ARBA" id="ARBA00022660"/>
    </source>
</evidence>
<organism evidence="15 16">
    <name type="scientific">Dissostichus mawsoni</name>
    <name type="common">Antarctic cod</name>
    <dbReference type="NCBI Taxonomy" id="36200"/>
    <lineage>
        <taxon>Eukaryota</taxon>
        <taxon>Metazoa</taxon>
        <taxon>Chordata</taxon>
        <taxon>Craniata</taxon>
        <taxon>Vertebrata</taxon>
        <taxon>Euteleostomi</taxon>
        <taxon>Actinopterygii</taxon>
        <taxon>Neopterygii</taxon>
        <taxon>Teleostei</taxon>
        <taxon>Neoteleostei</taxon>
        <taxon>Acanthomorphata</taxon>
        <taxon>Eupercaria</taxon>
        <taxon>Perciformes</taxon>
        <taxon>Notothenioidei</taxon>
        <taxon>Nototheniidae</taxon>
        <taxon>Dissostichus</taxon>
    </lineage>
</organism>
<keyword evidence="16" id="KW-1185">Reference proteome</keyword>
<evidence type="ECO:0000313" key="16">
    <source>
        <dbReference type="Proteomes" id="UP000518266"/>
    </source>
</evidence>
<dbReference type="PANTHER" id="PTHR12966">
    <property type="entry name" value="NADH DEHYDROGENASE UBIQUINONE 1 ALPHA SUBCOMPLEX SUBUNIT 13"/>
    <property type="match status" value="1"/>
</dbReference>
<evidence type="ECO:0000256" key="8">
    <source>
        <dbReference type="ARBA" id="ARBA00022982"/>
    </source>
</evidence>
<evidence type="ECO:0000256" key="9">
    <source>
        <dbReference type="ARBA" id="ARBA00022989"/>
    </source>
</evidence>
<feature type="non-terminal residue" evidence="15">
    <location>
        <position position="110"/>
    </location>
</feature>
<comment type="subcellular location">
    <subcellularLocation>
        <location evidence="1 14">Mitochondrion inner membrane</location>
        <topology evidence="1 14">Single-pass membrane protein</topology>
        <orientation evidence="1 14">Matrix side</orientation>
    </subcellularLocation>
</comment>
<proteinExistence type="inferred from homology"/>
<evidence type="ECO:0000256" key="7">
    <source>
        <dbReference type="ARBA" id="ARBA00022792"/>
    </source>
</evidence>
<reference evidence="15 16" key="1">
    <citation type="submission" date="2020-03" db="EMBL/GenBank/DDBJ databases">
        <title>Dissostichus mawsoni Genome sequencing and assembly.</title>
        <authorList>
            <person name="Park H."/>
        </authorList>
    </citation>
    <scope>NUCLEOTIDE SEQUENCE [LARGE SCALE GENOMIC DNA]</scope>
    <source>
        <strain evidence="15">DM0001</strain>
        <tissue evidence="15">Muscle</tissue>
    </source>
</reference>
<name>A0A7J5ZDH1_DISMA</name>